<gene>
    <name evidence="1" type="ORF">FH603_2491</name>
</gene>
<evidence type="ECO:0000313" key="1">
    <source>
        <dbReference type="EMBL" id="MBC3791982.1"/>
    </source>
</evidence>
<sequence length="137" mass="15605">MKPTANKMEHSTLQTTPSFSSPNLLDWLEQQTNEQLNEAPFGIVRMSREGVVVAYCKSESHITGISTGYAVGKYYFTQIAPCANNMMVAARYGQPDLDEELDYILTYVCDPVKVRLRLLKSTQSQYQYFLVNRKSFS</sequence>
<keyword evidence="2" id="KW-1185">Reference proteome</keyword>
<reference evidence="1 2" key="1">
    <citation type="submission" date="2019-06" db="EMBL/GenBank/DDBJ databases">
        <title>Spirosoma utsteinense sp. nov. isolated from Antarctic ice-free soils.</title>
        <authorList>
            <person name="Tahon G."/>
        </authorList>
    </citation>
    <scope>NUCLEOTIDE SEQUENCE [LARGE SCALE GENOMIC DNA]</scope>
    <source>
        <strain evidence="1 2">LMG 31447</strain>
    </source>
</reference>
<proteinExistence type="predicted"/>
<dbReference type="Proteomes" id="UP000700732">
    <property type="component" value="Unassembled WGS sequence"/>
</dbReference>
<dbReference type="EMBL" id="VFIA01000013">
    <property type="protein sequence ID" value="MBC3791982.1"/>
    <property type="molecule type" value="Genomic_DNA"/>
</dbReference>
<evidence type="ECO:0000313" key="2">
    <source>
        <dbReference type="Proteomes" id="UP000700732"/>
    </source>
</evidence>
<accession>A0ABR6W7U2</accession>
<protein>
    <submittedName>
        <fullName evidence="1">Photoactive yellow protein</fullName>
    </submittedName>
</protein>
<dbReference type="Gene3D" id="3.30.450.20">
    <property type="entry name" value="PAS domain"/>
    <property type="match status" value="1"/>
</dbReference>
<dbReference type="SUPFAM" id="SSF55785">
    <property type="entry name" value="PYP-like sensor domain (PAS domain)"/>
    <property type="match status" value="1"/>
</dbReference>
<dbReference type="InterPro" id="IPR035965">
    <property type="entry name" value="PAS-like_dom_sf"/>
</dbReference>
<comment type="caution">
    <text evidence="1">The sequence shown here is derived from an EMBL/GenBank/DDBJ whole genome shotgun (WGS) entry which is preliminary data.</text>
</comment>
<name>A0ABR6W7U2_9BACT</name>
<organism evidence="1 2">
    <name type="scientific">Spirosoma utsteinense</name>
    <dbReference type="NCBI Taxonomy" id="2585773"/>
    <lineage>
        <taxon>Bacteria</taxon>
        <taxon>Pseudomonadati</taxon>
        <taxon>Bacteroidota</taxon>
        <taxon>Cytophagia</taxon>
        <taxon>Cytophagales</taxon>
        <taxon>Cytophagaceae</taxon>
        <taxon>Spirosoma</taxon>
    </lineage>
</organism>
<dbReference type="RefSeq" id="WP_235985383.1">
    <property type="nucleotide sequence ID" value="NZ_VFIA01000013.1"/>
</dbReference>